<accession>A0A0B2BL22</accession>
<keyword evidence="5" id="KW-1185">Reference proteome</keyword>
<feature type="domain" description="DUF6801" evidence="3">
    <location>
        <begin position="48"/>
        <end position="218"/>
    </location>
</feature>
<dbReference type="RefSeq" id="WP_039349413.1">
    <property type="nucleotide sequence ID" value="NZ_PGEZ01000001.1"/>
</dbReference>
<protein>
    <recommendedName>
        <fullName evidence="3">DUF6801 domain-containing protein</fullName>
    </recommendedName>
</protein>
<keyword evidence="2" id="KW-0732">Signal</keyword>
<proteinExistence type="predicted"/>
<dbReference type="PROSITE" id="PS51318">
    <property type="entry name" value="TAT"/>
    <property type="match status" value="1"/>
</dbReference>
<feature type="signal peptide" evidence="2">
    <location>
        <begin position="1"/>
        <end position="40"/>
    </location>
</feature>
<dbReference type="InterPro" id="IPR006311">
    <property type="entry name" value="TAT_signal"/>
</dbReference>
<evidence type="ECO:0000256" key="2">
    <source>
        <dbReference type="SAM" id="SignalP"/>
    </source>
</evidence>
<evidence type="ECO:0000313" key="4">
    <source>
        <dbReference type="EMBL" id="PJJ56827.1"/>
    </source>
</evidence>
<dbReference type="Proteomes" id="UP000230842">
    <property type="component" value="Unassembled WGS sequence"/>
</dbReference>
<evidence type="ECO:0000259" key="3">
    <source>
        <dbReference type="Pfam" id="PF20611"/>
    </source>
</evidence>
<dbReference type="EMBL" id="PGEZ01000001">
    <property type="protein sequence ID" value="PJJ56827.1"/>
    <property type="molecule type" value="Genomic_DNA"/>
</dbReference>
<sequence length="460" mass="46964">MSDQQNPRLGRRQLSLAASGALIAGTALSAAVLGSGPAQAADLNQDFTYGCDTVAAGLPLGVQSVNVNAKVTVPDEVEPGEVIPTRKTQITLTLPETLRNATYGLLAARQAGGASEDAAITVTADGYSGEDSYTIQNLSAPFTPVPATAGDPWLIPTEGDVPAITVPADATPGGVTTIHMPGAFNITASLLNASGGYVGGEGAVTMACTLQGTDDVFGTVPIASEPTDPPTTEPTDPPTTEPTDPPTTEPTDPPTTEPTDPPTTEPTDPPTTDPTEPPAGSTVSLPISGTSELAKQDGTLDINGDLTGTLNLGPPVSLADGVLDIDQIEGHIRLLGIPGLGDTTSTINLIQTQPTTAVTDSEGYVTVDLAFKLGVPRVSSDLLPWINIVRSSCGTGEIQTTLRSTNTFSLDGTLNLVGEYTIPKFKNCDYLGARNALLTSLLSGSGNTLELEAGPIQSAG</sequence>
<evidence type="ECO:0000313" key="5">
    <source>
        <dbReference type="Proteomes" id="UP000230842"/>
    </source>
</evidence>
<dbReference type="InterPro" id="IPR046542">
    <property type="entry name" value="DUF6801"/>
</dbReference>
<organism evidence="4 5">
    <name type="scientific">Mumia flava</name>
    <dbReference type="NCBI Taxonomy" id="1348852"/>
    <lineage>
        <taxon>Bacteria</taxon>
        <taxon>Bacillati</taxon>
        <taxon>Actinomycetota</taxon>
        <taxon>Actinomycetes</taxon>
        <taxon>Propionibacteriales</taxon>
        <taxon>Nocardioidaceae</taxon>
        <taxon>Mumia</taxon>
    </lineage>
</organism>
<feature type="chain" id="PRO_5015034421" description="DUF6801 domain-containing protein" evidence="2">
    <location>
        <begin position="41"/>
        <end position="460"/>
    </location>
</feature>
<reference evidence="4 5" key="1">
    <citation type="submission" date="2017-11" db="EMBL/GenBank/DDBJ databases">
        <title>Genomic Encyclopedia of Archaeal and Bacterial Type Strains, Phase II (KMG-II): From Individual Species to Whole Genera.</title>
        <authorList>
            <person name="Goeker M."/>
        </authorList>
    </citation>
    <scope>NUCLEOTIDE SEQUENCE [LARGE SCALE GENOMIC DNA]</scope>
    <source>
        <strain evidence="4 5">DSM 27763</strain>
    </source>
</reference>
<comment type="caution">
    <text evidence="4">The sequence shown here is derived from an EMBL/GenBank/DDBJ whole genome shotgun (WGS) entry which is preliminary data.</text>
</comment>
<dbReference type="OrthoDB" id="3830497at2"/>
<evidence type="ECO:0000256" key="1">
    <source>
        <dbReference type="SAM" id="MobiDB-lite"/>
    </source>
</evidence>
<feature type="region of interest" description="Disordered" evidence="1">
    <location>
        <begin position="217"/>
        <end position="286"/>
    </location>
</feature>
<dbReference type="Pfam" id="PF20611">
    <property type="entry name" value="DUF6801"/>
    <property type="match status" value="1"/>
</dbReference>
<gene>
    <name evidence="4" type="ORF">CLV56_1040</name>
</gene>
<dbReference type="AlphaFoldDB" id="A0A0B2BL22"/>
<name>A0A0B2BL22_9ACTN</name>
<feature type="compositionally biased region" description="Pro residues" evidence="1">
    <location>
        <begin position="227"/>
        <end position="277"/>
    </location>
</feature>